<feature type="transmembrane region" description="Helical" evidence="1">
    <location>
        <begin position="64"/>
        <end position="88"/>
    </location>
</feature>
<sequence length="151" mass="16839">MASLFEKIFPKNANNDYKGHKLAAYVFFLLAAMGTVRSCIHFLAPDGGAGTIAGMDLSVAGAAGIIFGFSLWGSSQLLYAIIQLVVFFRYRTLVPFMYILMLCETLMRMFIGHIKPVHFAHTPPGAILNHVMIPLTIIMLILSLWHKEKHK</sequence>
<organism evidence="2 3">
    <name type="scientific">Aquella oligotrophica</name>
    <dbReference type="NCBI Taxonomy" id="2067065"/>
    <lineage>
        <taxon>Bacteria</taxon>
        <taxon>Pseudomonadati</taxon>
        <taxon>Pseudomonadota</taxon>
        <taxon>Betaproteobacteria</taxon>
        <taxon>Neisseriales</taxon>
        <taxon>Neisseriaceae</taxon>
        <taxon>Aquella</taxon>
    </lineage>
</organism>
<protein>
    <submittedName>
        <fullName evidence="2">Uncharacterized protein</fullName>
    </submittedName>
</protein>
<keyword evidence="1" id="KW-1133">Transmembrane helix</keyword>
<keyword evidence="1" id="KW-0812">Transmembrane</keyword>
<proteinExistence type="predicted"/>
<evidence type="ECO:0000313" key="2">
    <source>
        <dbReference type="EMBL" id="AUR50913.1"/>
    </source>
</evidence>
<feature type="transmembrane region" description="Helical" evidence="1">
    <location>
        <begin position="95"/>
        <end position="114"/>
    </location>
</feature>
<dbReference type="EMBL" id="CP024847">
    <property type="protein sequence ID" value="AUR50913.1"/>
    <property type="molecule type" value="Genomic_DNA"/>
</dbReference>
<reference evidence="3" key="1">
    <citation type="submission" date="2017-11" db="EMBL/GenBank/DDBJ databases">
        <authorList>
            <person name="Chan K.G."/>
            <person name="Lee L.S."/>
        </authorList>
    </citation>
    <scope>NUCLEOTIDE SEQUENCE [LARGE SCALE GENOMIC DNA]</scope>
    <source>
        <strain evidence="3">DSM 100970</strain>
    </source>
</reference>
<evidence type="ECO:0000256" key="1">
    <source>
        <dbReference type="SAM" id="Phobius"/>
    </source>
</evidence>
<dbReference type="RefSeq" id="WP_102950213.1">
    <property type="nucleotide sequence ID" value="NZ_CP024847.1"/>
</dbReference>
<dbReference type="Proteomes" id="UP000236655">
    <property type="component" value="Chromosome"/>
</dbReference>
<accession>A0A2I7N388</accession>
<keyword evidence="1" id="KW-0472">Membrane</keyword>
<gene>
    <name evidence="2" type="ORF">CUN60_00875</name>
</gene>
<dbReference type="OrthoDB" id="7210524at2"/>
<feature type="transmembrane region" description="Helical" evidence="1">
    <location>
        <begin position="22"/>
        <end position="44"/>
    </location>
</feature>
<name>A0A2I7N388_9NEIS</name>
<feature type="transmembrane region" description="Helical" evidence="1">
    <location>
        <begin position="126"/>
        <end position="145"/>
    </location>
</feature>
<dbReference type="AlphaFoldDB" id="A0A2I7N388"/>
<evidence type="ECO:0000313" key="3">
    <source>
        <dbReference type="Proteomes" id="UP000236655"/>
    </source>
</evidence>
<dbReference type="KEGG" id="nba:CUN60_00875"/>
<keyword evidence="3" id="KW-1185">Reference proteome</keyword>